<dbReference type="OrthoDB" id="277439at2759"/>
<keyword evidence="3" id="KW-0539">Nucleus</keyword>
<organism evidence="5 6">
    <name type="scientific">Tetrabaena socialis</name>
    <dbReference type="NCBI Taxonomy" id="47790"/>
    <lineage>
        <taxon>Eukaryota</taxon>
        <taxon>Viridiplantae</taxon>
        <taxon>Chlorophyta</taxon>
        <taxon>core chlorophytes</taxon>
        <taxon>Chlorophyceae</taxon>
        <taxon>CS clade</taxon>
        <taxon>Chlamydomonadales</taxon>
        <taxon>Tetrabaenaceae</taxon>
        <taxon>Tetrabaena</taxon>
    </lineage>
</organism>
<reference evidence="5 6" key="1">
    <citation type="journal article" date="2017" name="Mol. Biol. Evol.">
        <title>The 4-celled Tetrabaena socialis nuclear genome reveals the essential components for genetic control of cell number at the origin of multicellularity in the volvocine lineage.</title>
        <authorList>
            <person name="Featherston J."/>
            <person name="Arakaki Y."/>
            <person name="Hanschen E.R."/>
            <person name="Ferris P.J."/>
            <person name="Michod R.E."/>
            <person name="Olson B.J.S.C."/>
            <person name="Nozaki H."/>
            <person name="Durand P.M."/>
        </authorList>
    </citation>
    <scope>NUCLEOTIDE SEQUENCE [LARGE SCALE GENOMIC DNA]</scope>
    <source>
        <strain evidence="5 6">NIES-571</strain>
    </source>
</reference>
<dbReference type="PANTHER" id="PTHR14150">
    <property type="entry name" value="U3 SMALL NUCLEOLAR RNA-ASSOCIATED PROTEIN 14"/>
    <property type="match status" value="1"/>
</dbReference>
<evidence type="ECO:0000313" key="5">
    <source>
        <dbReference type="EMBL" id="PNH08472.1"/>
    </source>
</evidence>
<dbReference type="EMBL" id="PGGS01000128">
    <property type="protein sequence ID" value="PNH08472.1"/>
    <property type="molecule type" value="Genomic_DNA"/>
</dbReference>
<accession>A0A2J8A7G6</accession>
<feature type="compositionally biased region" description="Acidic residues" evidence="4">
    <location>
        <begin position="365"/>
        <end position="389"/>
    </location>
</feature>
<evidence type="ECO:0000256" key="4">
    <source>
        <dbReference type="SAM" id="MobiDB-lite"/>
    </source>
</evidence>
<dbReference type="Pfam" id="PF04615">
    <property type="entry name" value="Utp14"/>
    <property type="match status" value="2"/>
</dbReference>
<dbReference type="InterPro" id="IPR006709">
    <property type="entry name" value="SSU_processome_Utp14"/>
</dbReference>
<feature type="compositionally biased region" description="Gly residues" evidence="4">
    <location>
        <begin position="32"/>
        <end position="46"/>
    </location>
</feature>
<feature type="compositionally biased region" description="Basic and acidic residues" evidence="4">
    <location>
        <begin position="341"/>
        <end position="356"/>
    </location>
</feature>
<comment type="subcellular location">
    <subcellularLocation>
        <location evidence="1">Nucleus</location>
        <location evidence="1">Nucleolus</location>
    </subcellularLocation>
</comment>
<feature type="compositionally biased region" description="Basic and acidic residues" evidence="4">
    <location>
        <begin position="306"/>
        <end position="316"/>
    </location>
</feature>
<dbReference type="PANTHER" id="PTHR14150:SF12">
    <property type="entry name" value="U3 SMALL NUCLEOLAR RNA-ASSOCIATED PROTEIN 14 HOMOLOG A"/>
    <property type="match status" value="1"/>
</dbReference>
<feature type="compositionally biased region" description="Acidic residues" evidence="4">
    <location>
        <begin position="317"/>
        <end position="340"/>
    </location>
</feature>
<dbReference type="GO" id="GO:0006364">
    <property type="term" value="P:rRNA processing"/>
    <property type="evidence" value="ECO:0007669"/>
    <property type="project" value="InterPro"/>
</dbReference>
<dbReference type="GO" id="GO:0032040">
    <property type="term" value="C:small-subunit processome"/>
    <property type="evidence" value="ECO:0007669"/>
    <property type="project" value="InterPro"/>
</dbReference>
<keyword evidence="6" id="KW-1185">Reference proteome</keyword>
<dbReference type="AlphaFoldDB" id="A0A2J8A7G6"/>
<evidence type="ECO:0000313" key="6">
    <source>
        <dbReference type="Proteomes" id="UP000236333"/>
    </source>
</evidence>
<comment type="caution">
    <text evidence="5">The sequence shown here is derived from an EMBL/GenBank/DDBJ whole genome shotgun (WGS) entry which is preliminary data.</text>
</comment>
<feature type="compositionally biased region" description="Acidic residues" evidence="4">
    <location>
        <begin position="296"/>
        <end position="305"/>
    </location>
</feature>
<dbReference type="Proteomes" id="UP000236333">
    <property type="component" value="Unassembled WGS sequence"/>
</dbReference>
<sequence length="610" mass="64995">MGGLSLADLLGSLTAEEKRKLGSARRLLERVGGGGAAADGGKGKGGLRPVSVPLPSVVADRQERRAGYEAASAEVTRWQPIVKEIDIHCERSGWQDTGQAIARALGLSYMFVCEFEELHSPLRSADAQGGGVHGNAILSKYDITDANREAPTLRLVSGREEVARVTTTAAIVAQHTPDPDNALEAEVAALLAEAGAGSAEAIEEAEEKLALKEKEEEAGAQGKFDWALLRGCVVVSKSMGNEDYSASDHKWLAVEWLAAAGPGGWWCGAGVAGGGGDAGRPAKRRREGGPKRPDNDVYEAEDSDPDEVKHAKRFDDVENYEYELPSDFEDEEIDEDNAFTEEDKKKYGGWFDKEAGGDEQGAVIGDDDGEDYSDEDEQGAEGDDEDDEGGIAPVRAAPARRRGAATEEDDDAEEAVGSDDFLFSDDDGDGDDEDEEGGEEEEEVDEEQHLAMLRDVLAAAGGDAGTRKRARRDPNASVLSEAYPESEYNLNPGAASAGVVATHVVVSEKYDKKATKYTAPAAPFPFTSPEAYERSIRQPLGREYNPDAAFRDLTRPAVIKQAGAVIAPLRYSEPAAAAARKNGKKAVAAREGVRVVTVAGGMPRKSGGRK</sequence>
<gene>
    <name evidence="5" type="ORF">TSOC_005052</name>
</gene>
<feature type="compositionally biased region" description="Acidic residues" evidence="4">
    <location>
        <begin position="406"/>
        <end position="446"/>
    </location>
</feature>
<name>A0A2J8A7G6_9CHLO</name>
<proteinExistence type="predicted"/>
<protein>
    <submittedName>
        <fullName evidence="5">U3 small nucleolar RNA-associated protein 14</fullName>
    </submittedName>
</protein>
<evidence type="ECO:0000256" key="3">
    <source>
        <dbReference type="ARBA" id="ARBA00023242"/>
    </source>
</evidence>
<evidence type="ECO:0000256" key="1">
    <source>
        <dbReference type="ARBA" id="ARBA00004604"/>
    </source>
</evidence>
<keyword evidence="2" id="KW-0597">Phosphoprotein</keyword>
<feature type="region of interest" description="Disordered" evidence="4">
    <location>
        <begin position="273"/>
        <end position="483"/>
    </location>
</feature>
<feature type="region of interest" description="Disordered" evidence="4">
    <location>
        <begin position="32"/>
        <end position="54"/>
    </location>
</feature>
<evidence type="ECO:0000256" key="2">
    <source>
        <dbReference type="ARBA" id="ARBA00022553"/>
    </source>
</evidence>